<gene>
    <name evidence="2" type="ORF">FB388_5060</name>
</gene>
<proteinExistence type="predicted"/>
<sequence>MRDDVYSVHATRPDETGGVEVVFRTEREAIAYARDRSKDWRVLAASVTRFTIGELGTRHPVAWFVDGEPQGPRAGRPGGRFYPAG</sequence>
<organism evidence="2 3">
    <name type="scientific">Pseudonocardia cypriaca</name>
    <dbReference type="NCBI Taxonomy" id="882449"/>
    <lineage>
        <taxon>Bacteria</taxon>
        <taxon>Bacillati</taxon>
        <taxon>Actinomycetota</taxon>
        <taxon>Actinomycetes</taxon>
        <taxon>Pseudonocardiales</taxon>
        <taxon>Pseudonocardiaceae</taxon>
        <taxon>Pseudonocardia</taxon>
    </lineage>
</organism>
<feature type="compositionally biased region" description="Low complexity" evidence="1">
    <location>
        <begin position="67"/>
        <end position="85"/>
    </location>
</feature>
<reference evidence="2 3" key="1">
    <citation type="submission" date="2019-06" db="EMBL/GenBank/DDBJ databases">
        <title>Sequencing the genomes of 1000 actinobacteria strains.</title>
        <authorList>
            <person name="Klenk H.-P."/>
        </authorList>
    </citation>
    <scope>NUCLEOTIDE SEQUENCE [LARGE SCALE GENOMIC DNA]</scope>
    <source>
        <strain evidence="2 3">DSM 45511</strain>
    </source>
</reference>
<protein>
    <submittedName>
        <fullName evidence="2">Uncharacterized protein</fullName>
    </submittedName>
</protein>
<dbReference type="AlphaFoldDB" id="A0A543FVJ7"/>
<keyword evidence="3" id="KW-1185">Reference proteome</keyword>
<feature type="region of interest" description="Disordered" evidence="1">
    <location>
        <begin position="66"/>
        <end position="85"/>
    </location>
</feature>
<evidence type="ECO:0000313" key="3">
    <source>
        <dbReference type="Proteomes" id="UP000319818"/>
    </source>
</evidence>
<dbReference type="Proteomes" id="UP000319818">
    <property type="component" value="Unassembled WGS sequence"/>
</dbReference>
<comment type="caution">
    <text evidence="2">The sequence shown here is derived from an EMBL/GenBank/DDBJ whole genome shotgun (WGS) entry which is preliminary data.</text>
</comment>
<evidence type="ECO:0000256" key="1">
    <source>
        <dbReference type="SAM" id="MobiDB-lite"/>
    </source>
</evidence>
<dbReference type="EMBL" id="VFPH01000002">
    <property type="protein sequence ID" value="TQM37841.1"/>
    <property type="molecule type" value="Genomic_DNA"/>
</dbReference>
<name>A0A543FVJ7_9PSEU</name>
<evidence type="ECO:0000313" key="2">
    <source>
        <dbReference type="EMBL" id="TQM37841.1"/>
    </source>
</evidence>
<accession>A0A543FVJ7</accession>